<keyword evidence="2" id="KW-1185">Reference proteome</keyword>
<accession>A0AAV7NGW7</accession>
<evidence type="ECO:0000313" key="2">
    <source>
        <dbReference type="Proteomes" id="UP001066276"/>
    </source>
</evidence>
<evidence type="ECO:0000313" key="1">
    <source>
        <dbReference type="EMBL" id="KAJ1115216.1"/>
    </source>
</evidence>
<organism evidence="1 2">
    <name type="scientific">Pleurodeles waltl</name>
    <name type="common">Iberian ribbed newt</name>
    <dbReference type="NCBI Taxonomy" id="8319"/>
    <lineage>
        <taxon>Eukaryota</taxon>
        <taxon>Metazoa</taxon>
        <taxon>Chordata</taxon>
        <taxon>Craniata</taxon>
        <taxon>Vertebrata</taxon>
        <taxon>Euteleostomi</taxon>
        <taxon>Amphibia</taxon>
        <taxon>Batrachia</taxon>
        <taxon>Caudata</taxon>
        <taxon>Salamandroidea</taxon>
        <taxon>Salamandridae</taxon>
        <taxon>Pleurodelinae</taxon>
        <taxon>Pleurodeles</taxon>
    </lineage>
</organism>
<name>A0AAV7NGW7_PLEWA</name>
<dbReference type="AlphaFoldDB" id="A0AAV7NGW7"/>
<dbReference type="EMBL" id="JANPWB010000012">
    <property type="protein sequence ID" value="KAJ1115216.1"/>
    <property type="molecule type" value="Genomic_DNA"/>
</dbReference>
<reference evidence="1" key="1">
    <citation type="journal article" date="2022" name="bioRxiv">
        <title>Sequencing and chromosome-scale assembly of the giantPleurodeles waltlgenome.</title>
        <authorList>
            <person name="Brown T."/>
            <person name="Elewa A."/>
            <person name="Iarovenko S."/>
            <person name="Subramanian E."/>
            <person name="Araus A.J."/>
            <person name="Petzold A."/>
            <person name="Susuki M."/>
            <person name="Suzuki K.-i.T."/>
            <person name="Hayashi T."/>
            <person name="Toyoda A."/>
            <person name="Oliveira C."/>
            <person name="Osipova E."/>
            <person name="Leigh N.D."/>
            <person name="Simon A."/>
            <person name="Yun M.H."/>
        </authorList>
    </citation>
    <scope>NUCLEOTIDE SEQUENCE</scope>
    <source>
        <strain evidence="1">20211129_DDA</strain>
        <tissue evidence="1">Liver</tissue>
    </source>
</reference>
<comment type="caution">
    <text evidence="1">The sequence shown here is derived from an EMBL/GenBank/DDBJ whole genome shotgun (WGS) entry which is preliminary data.</text>
</comment>
<proteinExistence type="predicted"/>
<gene>
    <name evidence="1" type="ORF">NDU88_003442</name>
</gene>
<dbReference type="Proteomes" id="UP001066276">
    <property type="component" value="Chromosome 8"/>
</dbReference>
<protein>
    <submittedName>
        <fullName evidence="1">Uncharacterized protein</fullName>
    </submittedName>
</protein>
<sequence length="71" mass="7565">MCVACVGHVWMGSGMDGRCRQAECEVVDAPSPRKETWGFTAEVHLDHVCDSDAVCLWGRFSGPDLAAGPVG</sequence>